<dbReference type="RefSeq" id="WP_098177084.1">
    <property type="nucleotide sequence ID" value="NZ_NUEQ01000034.1"/>
</dbReference>
<name>A0AAX0RZ60_9BACI</name>
<evidence type="ECO:0000313" key="2">
    <source>
        <dbReference type="Proteomes" id="UP000220106"/>
    </source>
</evidence>
<comment type="caution">
    <text evidence="1">The sequence shown here is derived from an EMBL/GenBank/DDBJ whole genome shotgun (WGS) entry which is preliminary data.</text>
</comment>
<accession>A0AAX0RZ60</accession>
<organism evidence="1 2">
    <name type="scientific">Peribacillus butanolivorans</name>
    <dbReference type="NCBI Taxonomy" id="421767"/>
    <lineage>
        <taxon>Bacteria</taxon>
        <taxon>Bacillati</taxon>
        <taxon>Bacillota</taxon>
        <taxon>Bacilli</taxon>
        <taxon>Bacillales</taxon>
        <taxon>Bacillaceae</taxon>
        <taxon>Peribacillus</taxon>
    </lineage>
</organism>
<reference evidence="1 2" key="1">
    <citation type="submission" date="2017-09" db="EMBL/GenBank/DDBJ databases">
        <title>Large-scale bioinformatics analysis of Bacillus genomes uncovers conserved roles of natural products in bacterial physiology.</title>
        <authorList>
            <consortium name="Agbiome Team Llc"/>
            <person name="Bleich R.M."/>
            <person name="Kirk G.J."/>
            <person name="Santa Maria K.C."/>
            <person name="Allen S.E."/>
            <person name="Farag S."/>
            <person name="Shank E.A."/>
            <person name="Bowers A."/>
        </authorList>
    </citation>
    <scope>NUCLEOTIDE SEQUENCE [LARGE SCALE GENOMIC DNA]</scope>
    <source>
        <strain evidence="1 2">AFS003229</strain>
    </source>
</reference>
<dbReference type="AlphaFoldDB" id="A0AAX0RZ60"/>
<gene>
    <name evidence="1" type="ORF">CN689_19840</name>
</gene>
<proteinExistence type="predicted"/>
<dbReference type="Proteomes" id="UP000220106">
    <property type="component" value="Unassembled WGS sequence"/>
</dbReference>
<evidence type="ECO:0000313" key="1">
    <source>
        <dbReference type="EMBL" id="PEJ30048.1"/>
    </source>
</evidence>
<dbReference type="EMBL" id="NUEQ01000034">
    <property type="protein sequence ID" value="PEJ30048.1"/>
    <property type="molecule type" value="Genomic_DNA"/>
</dbReference>
<sequence>MNHEFTEQYYLLTKERLLAQQELINELGAPVIPIVDAIAVLPLIGEMDTFLGKGNFEYYSRQMY</sequence>
<protein>
    <submittedName>
        <fullName evidence="1">Uncharacterized protein</fullName>
    </submittedName>
</protein>